<organism evidence="2 3">
    <name type="scientific">Fusarium napiforme</name>
    <dbReference type="NCBI Taxonomy" id="42672"/>
    <lineage>
        <taxon>Eukaryota</taxon>
        <taxon>Fungi</taxon>
        <taxon>Dikarya</taxon>
        <taxon>Ascomycota</taxon>
        <taxon>Pezizomycotina</taxon>
        <taxon>Sordariomycetes</taxon>
        <taxon>Hypocreomycetidae</taxon>
        <taxon>Hypocreales</taxon>
        <taxon>Nectriaceae</taxon>
        <taxon>Fusarium</taxon>
        <taxon>Fusarium fujikuroi species complex</taxon>
    </lineage>
</organism>
<name>A0A8H5NH21_9HYPO</name>
<gene>
    <name evidence="2" type="ORF">FNAPI_1191</name>
</gene>
<comment type="caution">
    <text evidence="2">The sequence shown here is derived from an EMBL/GenBank/DDBJ whole genome shotgun (WGS) entry which is preliminary data.</text>
</comment>
<dbReference type="Proteomes" id="UP000574317">
    <property type="component" value="Unassembled WGS sequence"/>
</dbReference>
<keyword evidence="1" id="KW-0812">Transmembrane</keyword>
<keyword evidence="1" id="KW-0472">Membrane</keyword>
<accession>A0A8H5NH21</accession>
<evidence type="ECO:0000256" key="1">
    <source>
        <dbReference type="SAM" id="Phobius"/>
    </source>
</evidence>
<evidence type="ECO:0000313" key="3">
    <source>
        <dbReference type="Proteomes" id="UP000574317"/>
    </source>
</evidence>
<proteinExistence type="predicted"/>
<keyword evidence="3" id="KW-1185">Reference proteome</keyword>
<reference evidence="2 3" key="1">
    <citation type="submission" date="2020-05" db="EMBL/GenBank/DDBJ databases">
        <title>Identification and distribution of gene clusters putatively required for synthesis of sphingolipid metabolism inhibitors in phylogenetically diverse species of the filamentous fungus Fusarium.</title>
        <authorList>
            <person name="Kim H.-S."/>
            <person name="Busman M."/>
            <person name="Brown D.W."/>
            <person name="Divon H."/>
            <person name="Uhlig S."/>
            <person name="Proctor R.H."/>
        </authorList>
    </citation>
    <scope>NUCLEOTIDE SEQUENCE [LARGE SCALE GENOMIC DNA]</scope>
    <source>
        <strain evidence="2 3">NRRL 25196</strain>
    </source>
</reference>
<dbReference type="EMBL" id="JAAOAO010000043">
    <property type="protein sequence ID" value="KAF5566331.1"/>
    <property type="molecule type" value="Genomic_DNA"/>
</dbReference>
<protein>
    <submittedName>
        <fullName evidence="2">Uncharacterized protein</fullName>
    </submittedName>
</protein>
<dbReference type="AlphaFoldDB" id="A0A8H5NH21"/>
<evidence type="ECO:0000313" key="2">
    <source>
        <dbReference type="EMBL" id="KAF5566331.1"/>
    </source>
</evidence>
<keyword evidence="1" id="KW-1133">Transmembrane helix</keyword>
<feature type="transmembrane region" description="Helical" evidence="1">
    <location>
        <begin position="319"/>
        <end position="342"/>
    </location>
</feature>
<sequence length="459" mass="52244">MRLTTPEEQDEISLRLLGRKGKFEAYFTLFDELALRESTFSCNYVSPSPTHQHVLSTAILIRNNVQKTKEETMKQISHENQAVGENFGNIINRAVQAMVMIDSAAQEWHPANFVLGGYQPISWLSHESFVSFIERSIPRAPEQSCNRFEDIIGHKSKLKAWKLKKRLGIRFLPTNDLSCHLLFNEKDNTLYLFHQVAYLKAHLEQFQSHASPLDITALESLGRGTLPPQLLFETLHSLQDILFPLRDHRSEKILRKLIGRNGFDPECCEYDGYNVFHKGMRYMYWGERIARLYELAKKRPPRNKLERWFDRRSTDGNAFSIALLAVGISILVGIVTIMMSGFQSWIAWMAWKYPTEVQAYLQLSTPFCMSIEDNGPQLNTNIILPQAIGEDTHVAPATANSTVLAFVSRDMQQTNAAVDNIMMANLAGWLPIILQITTGASNKNTIRGLKIARATLSVE</sequence>